<dbReference type="Gene3D" id="1.20.58.90">
    <property type="match status" value="1"/>
</dbReference>
<dbReference type="FunFam" id="1.20.5.110:FF:000006">
    <property type="entry name" value="Syntaxin 6"/>
    <property type="match status" value="1"/>
</dbReference>
<dbReference type="OrthoDB" id="546861at2759"/>
<reference evidence="12 13" key="1">
    <citation type="journal article" date="2016" name="Proc. Natl. Acad. Sci. U.S.A.">
        <title>Comparative genomics of biotechnologically important yeasts.</title>
        <authorList>
            <person name="Riley R."/>
            <person name="Haridas S."/>
            <person name="Wolfe K.H."/>
            <person name="Lopes M.R."/>
            <person name="Hittinger C.T."/>
            <person name="Goeker M."/>
            <person name="Salamov A.A."/>
            <person name="Wisecaver J.H."/>
            <person name="Long T.M."/>
            <person name="Calvey C.H."/>
            <person name="Aerts A.L."/>
            <person name="Barry K.W."/>
            <person name="Choi C."/>
            <person name="Clum A."/>
            <person name="Coughlan A.Y."/>
            <person name="Deshpande S."/>
            <person name="Douglass A.P."/>
            <person name="Hanson S.J."/>
            <person name="Klenk H.-P."/>
            <person name="LaButti K.M."/>
            <person name="Lapidus A."/>
            <person name="Lindquist E.A."/>
            <person name="Lipzen A.M."/>
            <person name="Meier-Kolthoff J.P."/>
            <person name="Ohm R.A."/>
            <person name="Otillar R.P."/>
            <person name="Pangilinan J.L."/>
            <person name="Peng Y."/>
            <person name="Rokas A."/>
            <person name="Rosa C.A."/>
            <person name="Scheuner C."/>
            <person name="Sibirny A.A."/>
            <person name="Slot J.C."/>
            <person name="Stielow J.B."/>
            <person name="Sun H."/>
            <person name="Kurtzman C.P."/>
            <person name="Blackwell M."/>
            <person name="Grigoriev I.V."/>
            <person name="Jeffries T.W."/>
        </authorList>
    </citation>
    <scope>NUCLEOTIDE SEQUENCE [LARGE SCALE GENOMIC DNA]</scope>
    <source>
        <strain evidence="12 13">DSM 6958</strain>
    </source>
</reference>
<keyword evidence="6" id="KW-1133">Transmembrane helix</keyword>
<evidence type="ECO:0000313" key="13">
    <source>
        <dbReference type="Proteomes" id="UP000095009"/>
    </source>
</evidence>
<feature type="domain" description="T-SNARE coiled-coil homology" evidence="11">
    <location>
        <begin position="145"/>
        <end position="207"/>
    </location>
</feature>
<dbReference type="InterPro" id="IPR045242">
    <property type="entry name" value="Syntaxin"/>
</dbReference>
<keyword evidence="8" id="KW-0175">Coiled coil</keyword>
<evidence type="ECO:0000256" key="5">
    <source>
        <dbReference type="ARBA" id="ARBA00022927"/>
    </source>
</evidence>
<keyword evidence="9" id="KW-0472">Membrane</keyword>
<comment type="similarity">
    <text evidence="2">Belongs to the syntaxin family.</text>
</comment>
<keyword evidence="13" id="KW-1185">Reference proteome</keyword>
<gene>
    <name evidence="12" type="ORF">NADFUDRAFT_42859</name>
</gene>
<dbReference type="CDD" id="cd21444">
    <property type="entry name" value="SNARE_NTD_Tlg1p-like"/>
    <property type="match status" value="1"/>
</dbReference>
<evidence type="ECO:0000259" key="11">
    <source>
        <dbReference type="PROSITE" id="PS50192"/>
    </source>
</evidence>
<evidence type="ECO:0000313" key="12">
    <source>
        <dbReference type="EMBL" id="ODQ64548.1"/>
    </source>
</evidence>
<dbReference type="GO" id="GO:0031201">
    <property type="term" value="C:SNARE complex"/>
    <property type="evidence" value="ECO:0007669"/>
    <property type="project" value="TreeGrafter"/>
</dbReference>
<evidence type="ECO:0000256" key="10">
    <source>
        <dbReference type="ARBA" id="ARBA00073343"/>
    </source>
</evidence>
<dbReference type="GO" id="GO:0000139">
    <property type="term" value="C:Golgi membrane"/>
    <property type="evidence" value="ECO:0007669"/>
    <property type="project" value="UniProtKB-SubCell"/>
</dbReference>
<dbReference type="GO" id="GO:0005484">
    <property type="term" value="F:SNAP receptor activity"/>
    <property type="evidence" value="ECO:0007669"/>
    <property type="project" value="TreeGrafter"/>
</dbReference>
<evidence type="ECO:0000256" key="2">
    <source>
        <dbReference type="ARBA" id="ARBA00009063"/>
    </source>
</evidence>
<dbReference type="GO" id="GO:0048193">
    <property type="term" value="P:Golgi vesicle transport"/>
    <property type="evidence" value="ECO:0007669"/>
    <property type="project" value="InterPro"/>
</dbReference>
<dbReference type="PANTHER" id="PTHR19957">
    <property type="entry name" value="SYNTAXIN"/>
    <property type="match status" value="1"/>
</dbReference>
<name>A0A1E3PGP0_9ASCO</name>
<accession>A0A1E3PGP0</accession>
<evidence type="ECO:0000256" key="4">
    <source>
        <dbReference type="ARBA" id="ARBA00022692"/>
    </source>
</evidence>
<dbReference type="InterPro" id="IPR010989">
    <property type="entry name" value="SNARE"/>
</dbReference>
<dbReference type="EMBL" id="KV454411">
    <property type="protein sequence ID" value="ODQ64548.1"/>
    <property type="molecule type" value="Genomic_DNA"/>
</dbReference>
<evidence type="ECO:0000256" key="3">
    <source>
        <dbReference type="ARBA" id="ARBA00022448"/>
    </source>
</evidence>
<dbReference type="AlphaFoldDB" id="A0A1E3PGP0"/>
<protein>
    <recommendedName>
        <fullName evidence="10">t-SNARE affecting a late Golgi compartment protein 1</fullName>
    </recommendedName>
</protein>
<proteinExistence type="inferred from homology"/>
<dbReference type="Gene3D" id="1.20.5.110">
    <property type="match status" value="1"/>
</dbReference>
<dbReference type="GO" id="GO:0006906">
    <property type="term" value="P:vesicle fusion"/>
    <property type="evidence" value="ECO:0007669"/>
    <property type="project" value="TreeGrafter"/>
</dbReference>
<evidence type="ECO:0000256" key="7">
    <source>
        <dbReference type="ARBA" id="ARBA00023034"/>
    </source>
</evidence>
<dbReference type="GO" id="GO:0006886">
    <property type="term" value="P:intracellular protein transport"/>
    <property type="evidence" value="ECO:0007669"/>
    <property type="project" value="TreeGrafter"/>
</dbReference>
<dbReference type="SUPFAM" id="SSF47661">
    <property type="entry name" value="t-snare proteins"/>
    <property type="match status" value="1"/>
</dbReference>
<sequence length="224" mass="25193">MDPFNQVYSDAVEQIQQLDITIAQYRNQGFASGTEHDSDNIKPADIANLMDELGLTVDDLLQSVEVARNQPEVYGLDKEQLRDRSNKVSELTKRLKHLQESTQGITMGRGVGANLAKPSGPPPFGAIADEPGVSENPYANDLLQQDIMQEQDQALDGVYQSVNVLREQANVMSRELEDQSYMLDDLDTHVDRSQDKLRRGIKRIETVYRKNEDTFKGCLLILVL</sequence>
<organism evidence="12 13">
    <name type="scientific">Nadsonia fulvescens var. elongata DSM 6958</name>
    <dbReference type="NCBI Taxonomy" id="857566"/>
    <lineage>
        <taxon>Eukaryota</taxon>
        <taxon>Fungi</taxon>
        <taxon>Dikarya</taxon>
        <taxon>Ascomycota</taxon>
        <taxon>Saccharomycotina</taxon>
        <taxon>Dipodascomycetes</taxon>
        <taxon>Dipodascales</taxon>
        <taxon>Dipodascales incertae sedis</taxon>
        <taxon>Nadsonia</taxon>
    </lineage>
</organism>
<dbReference type="CDD" id="cd15851">
    <property type="entry name" value="SNARE_Syntaxin6"/>
    <property type="match status" value="1"/>
</dbReference>
<evidence type="ECO:0000256" key="8">
    <source>
        <dbReference type="ARBA" id="ARBA00023054"/>
    </source>
</evidence>
<dbReference type="Pfam" id="PF09177">
    <property type="entry name" value="STX6_10_61_N"/>
    <property type="match status" value="1"/>
</dbReference>
<evidence type="ECO:0000256" key="1">
    <source>
        <dbReference type="ARBA" id="ARBA00004409"/>
    </source>
</evidence>
<dbReference type="InterPro" id="IPR048036">
    <property type="entry name" value="Tlg1p-like_N"/>
</dbReference>
<keyword evidence="5" id="KW-0653">Protein transport</keyword>
<comment type="subcellular location">
    <subcellularLocation>
        <location evidence="1">Golgi apparatus membrane</location>
        <topology evidence="1">Single-pass type IV membrane protein</topology>
    </subcellularLocation>
</comment>
<dbReference type="PROSITE" id="PS50192">
    <property type="entry name" value="T_SNARE"/>
    <property type="match status" value="1"/>
</dbReference>
<dbReference type="SMART" id="SM00397">
    <property type="entry name" value="t_SNARE"/>
    <property type="match status" value="1"/>
</dbReference>
<dbReference type="SUPFAM" id="SSF58038">
    <property type="entry name" value="SNARE fusion complex"/>
    <property type="match status" value="1"/>
</dbReference>
<dbReference type="PANTHER" id="PTHR19957:SF224">
    <property type="entry name" value="HL02043P"/>
    <property type="match status" value="1"/>
</dbReference>
<dbReference type="Proteomes" id="UP000095009">
    <property type="component" value="Unassembled WGS sequence"/>
</dbReference>
<dbReference type="InterPro" id="IPR015260">
    <property type="entry name" value="Syntaxin-6/10/61_N"/>
</dbReference>
<keyword evidence="7" id="KW-0333">Golgi apparatus</keyword>
<evidence type="ECO:0000256" key="9">
    <source>
        <dbReference type="ARBA" id="ARBA00023136"/>
    </source>
</evidence>
<keyword evidence="3" id="KW-0813">Transport</keyword>
<dbReference type="STRING" id="857566.A0A1E3PGP0"/>
<keyword evidence="4" id="KW-0812">Transmembrane</keyword>
<evidence type="ECO:0000256" key="6">
    <source>
        <dbReference type="ARBA" id="ARBA00022989"/>
    </source>
</evidence>
<dbReference type="GO" id="GO:0000149">
    <property type="term" value="F:SNARE binding"/>
    <property type="evidence" value="ECO:0007669"/>
    <property type="project" value="TreeGrafter"/>
</dbReference>
<dbReference type="GO" id="GO:0048278">
    <property type="term" value="P:vesicle docking"/>
    <property type="evidence" value="ECO:0007669"/>
    <property type="project" value="TreeGrafter"/>
</dbReference>
<dbReference type="InterPro" id="IPR000727">
    <property type="entry name" value="T_SNARE_dom"/>
</dbReference>